<dbReference type="Gene3D" id="3.40.309.10">
    <property type="entry name" value="Aldehyde Dehydrogenase, Chain A, domain 2"/>
    <property type="match status" value="1"/>
</dbReference>
<dbReference type="FunFam" id="3.40.605.10:FF:000005">
    <property type="entry name" value="Succinate-semialdehyde dehydrogenase I"/>
    <property type="match status" value="1"/>
</dbReference>
<dbReference type="EMBL" id="DMBR01000172">
    <property type="protein sequence ID" value="HAE94028.1"/>
    <property type="molecule type" value="Genomic_DNA"/>
</dbReference>
<evidence type="ECO:0000256" key="4">
    <source>
        <dbReference type="RuleBase" id="RU003345"/>
    </source>
</evidence>
<dbReference type="InterPro" id="IPR016161">
    <property type="entry name" value="Ald_DH/histidinol_DH"/>
</dbReference>
<dbReference type="InterPro" id="IPR016160">
    <property type="entry name" value="Ald_DH_CS_CYS"/>
</dbReference>
<dbReference type="InterPro" id="IPR016163">
    <property type="entry name" value="Ald_DH_C"/>
</dbReference>
<dbReference type="Proteomes" id="UP000259173">
    <property type="component" value="Unassembled WGS sequence"/>
</dbReference>
<comment type="similarity">
    <text evidence="1 4">Belongs to the aldehyde dehydrogenase family.</text>
</comment>
<evidence type="ECO:0000313" key="7">
    <source>
        <dbReference type="Proteomes" id="UP000259173"/>
    </source>
</evidence>
<dbReference type="PANTHER" id="PTHR43353">
    <property type="entry name" value="SUCCINATE-SEMIALDEHYDE DEHYDROGENASE, MITOCHONDRIAL"/>
    <property type="match status" value="1"/>
</dbReference>
<dbReference type="AlphaFoldDB" id="A0A3B9KZB7"/>
<proteinExistence type="inferred from homology"/>
<dbReference type="Pfam" id="PF00171">
    <property type="entry name" value="Aldedh"/>
    <property type="match status" value="1"/>
</dbReference>
<dbReference type="InterPro" id="IPR016162">
    <property type="entry name" value="Ald_DH_N"/>
</dbReference>
<evidence type="ECO:0000313" key="6">
    <source>
        <dbReference type="EMBL" id="HAE94028.1"/>
    </source>
</evidence>
<feature type="domain" description="Aldehyde dehydrogenase" evidence="5">
    <location>
        <begin position="32"/>
        <end position="351"/>
    </location>
</feature>
<evidence type="ECO:0000256" key="1">
    <source>
        <dbReference type="ARBA" id="ARBA00009986"/>
    </source>
</evidence>
<accession>A0A3B9KZB7</accession>
<dbReference type="GO" id="GO:0004777">
    <property type="term" value="F:succinate-semialdehyde dehydrogenase (NAD+) activity"/>
    <property type="evidence" value="ECO:0007669"/>
    <property type="project" value="TreeGrafter"/>
</dbReference>
<keyword evidence="2 4" id="KW-0560">Oxidoreductase</keyword>
<dbReference type="InterPro" id="IPR015590">
    <property type="entry name" value="Aldehyde_DH_dom"/>
</dbReference>
<evidence type="ECO:0000259" key="5">
    <source>
        <dbReference type="Pfam" id="PF00171"/>
    </source>
</evidence>
<dbReference type="PROSITE" id="PS00070">
    <property type="entry name" value="ALDEHYDE_DEHYDR_CYS"/>
    <property type="match status" value="1"/>
</dbReference>
<evidence type="ECO:0000256" key="2">
    <source>
        <dbReference type="ARBA" id="ARBA00023002"/>
    </source>
</evidence>
<gene>
    <name evidence="6" type="ORF">DCG65_05680</name>
</gene>
<comment type="caution">
    <text evidence="6">The sequence shown here is derived from an EMBL/GenBank/DDBJ whole genome shotgun (WGS) entry which is preliminary data.</text>
</comment>
<dbReference type="InterPro" id="IPR029510">
    <property type="entry name" value="Ald_DH_CS_GLU"/>
</dbReference>
<dbReference type="PROSITE" id="PS00687">
    <property type="entry name" value="ALDEHYDE_DEHYDR_GLU"/>
    <property type="match status" value="1"/>
</dbReference>
<sequence length="352" mass="37817">MSVDLAPPLPQTVSSNALLKRILNETRLEPVENTFDVLNPADGSIVAQLPDLGAAETELAVEYARQAQPDWASRTAKERGEILRRWHDLILSNERELGEILTLEQGKPLAEARREITFNAGYIDWFAEEAKRAYGDVIPTSASNRRQVVLKQPIGIVGAITPWNFPSGMITRKAAPALAAGCVIILKPSDETPLSALALECLARDAGFPEGVFQAIPSKDPAPVANVLTSHPLVRKVSFTGSTRVGKLLMRQSADTMKRLSLELGGNAPFIVFEDADIDAAVAGAMVAKFRNAGQTCICANRILLHTAIQDEFLSKFVAAADAMNVTDGFDSSCAMGPMINSAAKNKVAALV</sequence>
<dbReference type="PANTHER" id="PTHR43353:SF5">
    <property type="entry name" value="SUCCINATE-SEMIALDEHYDE DEHYDROGENASE, MITOCHONDRIAL"/>
    <property type="match status" value="1"/>
</dbReference>
<feature type="active site" evidence="3">
    <location>
        <position position="263"/>
    </location>
</feature>
<evidence type="ECO:0000256" key="3">
    <source>
        <dbReference type="PROSITE-ProRule" id="PRU10007"/>
    </source>
</evidence>
<dbReference type="SUPFAM" id="SSF53720">
    <property type="entry name" value="ALDH-like"/>
    <property type="match status" value="1"/>
</dbReference>
<reference evidence="6 7" key="1">
    <citation type="journal article" date="2018" name="Nat. Biotechnol.">
        <title>A standardized bacterial taxonomy based on genome phylogeny substantially revises the tree of life.</title>
        <authorList>
            <person name="Parks D.H."/>
            <person name="Chuvochina M."/>
            <person name="Waite D.W."/>
            <person name="Rinke C."/>
            <person name="Skarshewski A."/>
            <person name="Chaumeil P.A."/>
            <person name="Hugenholtz P."/>
        </authorList>
    </citation>
    <scope>NUCLEOTIDE SEQUENCE [LARGE SCALE GENOMIC DNA]</scope>
    <source>
        <strain evidence="6">UBA8557</strain>
    </source>
</reference>
<dbReference type="InterPro" id="IPR050740">
    <property type="entry name" value="Aldehyde_DH_Superfamily"/>
</dbReference>
<protein>
    <submittedName>
        <fullName evidence="6">Succinate-semialdehyde dehydrogenase (NADP(+))</fullName>
    </submittedName>
</protein>
<dbReference type="GO" id="GO:0009450">
    <property type="term" value="P:gamma-aminobutyric acid catabolic process"/>
    <property type="evidence" value="ECO:0007669"/>
    <property type="project" value="TreeGrafter"/>
</dbReference>
<dbReference type="Gene3D" id="3.40.605.10">
    <property type="entry name" value="Aldehyde Dehydrogenase, Chain A, domain 1"/>
    <property type="match status" value="1"/>
</dbReference>
<name>A0A3B9KZB7_9PROT</name>
<feature type="non-terminal residue" evidence="6">
    <location>
        <position position="352"/>
    </location>
</feature>
<organism evidence="6 7">
    <name type="scientific">Hyphomonas atlantica</name>
    <dbReference type="NCBI Taxonomy" id="1280948"/>
    <lineage>
        <taxon>Bacteria</taxon>
        <taxon>Pseudomonadati</taxon>
        <taxon>Pseudomonadota</taxon>
        <taxon>Alphaproteobacteria</taxon>
        <taxon>Hyphomonadales</taxon>
        <taxon>Hyphomonadaceae</taxon>
        <taxon>Hyphomonas</taxon>
    </lineage>
</organism>